<dbReference type="Proteomes" id="UP001159042">
    <property type="component" value="Unassembled WGS sequence"/>
</dbReference>
<gene>
    <name evidence="3" type="ORF">NQ315_004671</name>
</gene>
<feature type="transmembrane region" description="Helical" evidence="1">
    <location>
        <begin position="35"/>
        <end position="54"/>
    </location>
</feature>
<reference evidence="3 4" key="1">
    <citation type="journal article" date="2023" name="Insect Mol. Biol.">
        <title>Genome sequencing provides insights into the evolution of gene families encoding plant cell wall-degrading enzymes in longhorned beetles.</title>
        <authorList>
            <person name="Shin N.R."/>
            <person name="Okamura Y."/>
            <person name="Kirsch R."/>
            <person name="Pauchet Y."/>
        </authorList>
    </citation>
    <scope>NUCLEOTIDE SEQUENCE [LARGE SCALE GENOMIC DNA]</scope>
    <source>
        <strain evidence="3">EAD_L_NR</strain>
    </source>
</reference>
<feature type="non-terminal residue" evidence="3">
    <location>
        <position position="108"/>
    </location>
</feature>
<sequence>MIWFLCLYTYLYHVPQAYGIPPLGTSLLGGMNKNEVDYTFCILVILYIPVFFWSDRKFEIHPQRIAAIDQCGKLDDYFSDKDEFLGIYSLSSDNSTKMDLDITTVVIS</sequence>
<feature type="chain" id="PRO_5043574976" evidence="2">
    <location>
        <begin position="20"/>
        <end position="108"/>
    </location>
</feature>
<keyword evidence="4" id="KW-1185">Reference proteome</keyword>
<dbReference type="EMBL" id="JANEYG010000049">
    <property type="protein sequence ID" value="KAJ8915857.1"/>
    <property type="molecule type" value="Genomic_DNA"/>
</dbReference>
<comment type="caution">
    <text evidence="3">The sequence shown here is derived from an EMBL/GenBank/DDBJ whole genome shotgun (WGS) entry which is preliminary data.</text>
</comment>
<organism evidence="3 4">
    <name type="scientific">Exocentrus adspersus</name>
    <dbReference type="NCBI Taxonomy" id="1586481"/>
    <lineage>
        <taxon>Eukaryota</taxon>
        <taxon>Metazoa</taxon>
        <taxon>Ecdysozoa</taxon>
        <taxon>Arthropoda</taxon>
        <taxon>Hexapoda</taxon>
        <taxon>Insecta</taxon>
        <taxon>Pterygota</taxon>
        <taxon>Neoptera</taxon>
        <taxon>Endopterygota</taxon>
        <taxon>Coleoptera</taxon>
        <taxon>Polyphaga</taxon>
        <taxon>Cucujiformia</taxon>
        <taxon>Chrysomeloidea</taxon>
        <taxon>Cerambycidae</taxon>
        <taxon>Lamiinae</taxon>
        <taxon>Acanthocinini</taxon>
        <taxon>Exocentrus</taxon>
    </lineage>
</organism>
<accession>A0AAV8VN95</accession>
<proteinExistence type="predicted"/>
<protein>
    <submittedName>
        <fullName evidence="3">Uncharacterized protein</fullName>
    </submittedName>
</protein>
<keyword evidence="1" id="KW-1133">Transmembrane helix</keyword>
<name>A0AAV8VN95_9CUCU</name>
<evidence type="ECO:0000313" key="4">
    <source>
        <dbReference type="Proteomes" id="UP001159042"/>
    </source>
</evidence>
<evidence type="ECO:0000256" key="1">
    <source>
        <dbReference type="SAM" id="Phobius"/>
    </source>
</evidence>
<evidence type="ECO:0000256" key="2">
    <source>
        <dbReference type="SAM" id="SignalP"/>
    </source>
</evidence>
<keyword evidence="1" id="KW-0812">Transmembrane</keyword>
<keyword evidence="2" id="KW-0732">Signal</keyword>
<feature type="signal peptide" evidence="2">
    <location>
        <begin position="1"/>
        <end position="19"/>
    </location>
</feature>
<keyword evidence="1" id="KW-0472">Membrane</keyword>
<dbReference type="AlphaFoldDB" id="A0AAV8VN95"/>
<evidence type="ECO:0000313" key="3">
    <source>
        <dbReference type="EMBL" id="KAJ8915857.1"/>
    </source>
</evidence>